<feature type="region of interest" description="Disordered" evidence="1">
    <location>
        <begin position="46"/>
        <end position="71"/>
    </location>
</feature>
<name>A0A7U2FFU8_PHANO</name>
<protein>
    <submittedName>
        <fullName evidence="2">Uncharacterized protein</fullName>
    </submittedName>
</protein>
<sequence length="106" mass="11907">MSPTAMPAWHDMVLVCHQACRALKVGVLFNARMVYIAHRPATLRKDPLHEHTMEDASSPPIRRVSSAMSRQGDELERLKVYLRYSVQSKTSSEPHCTSSTASQDLV</sequence>
<dbReference type="EMBL" id="CP069039">
    <property type="protein sequence ID" value="QRD04378.1"/>
    <property type="molecule type" value="Genomic_DNA"/>
</dbReference>
<keyword evidence="3" id="KW-1185">Reference proteome</keyword>
<feature type="region of interest" description="Disordered" evidence="1">
    <location>
        <begin position="87"/>
        <end position="106"/>
    </location>
</feature>
<organism evidence="2 3">
    <name type="scientific">Phaeosphaeria nodorum (strain SN15 / ATCC MYA-4574 / FGSC 10173)</name>
    <name type="common">Glume blotch fungus</name>
    <name type="synonym">Parastagonospora nodorum</name>
    <dbReference type="NCBI Taxonomy" id="321614"/>
    <lineage>
        <taxon>Eukaryota</taxon>
        <taxon>Fungi</taxon>
        <taxon>Dikarya</taxon>
        <taxon>Ascomycota</taxon>
        <taxon>Pezizomycotina</taxon>
        <taxon>Dothideomycetes</taxon>
        <taxon>Pleosporomycetidae</taxon>
        <taxon>Pleosporales</taxon>
        <taxon>Pleosporineae</taxon>
        <taxon>Phaeosphaeriaceae</taxon>
        <taxon>Parastagonospora</taxon>
    </lineage>
</organism>
<accession>A0A7U2FFU8</accession>
<evidence type="ECO:0000313" key="2">
    <source>
        <dbReference type="EMBL" id="QRD04378.1"/>
    </source>
</evidence>
<gene>
    <name evidence="2" type="ORF">JI435_160980</name>
</gene>
<evidence type="ECO:0000256" key="1">
    <source>
        <dbReference type="SAM" id="MobiDB-lite"/>
    </source>
</evidence>
<dbReference type="VEuPathDB" id="FungiDB:JI435_160980"/>
<dbReference type="AlphaFoldDB" id="A0A7U2FFU8"/>
<reference evidence="3" key="1">
    <citation type="journal article" date="2021" name="BMC Genomics">
        <title>Chromosome-level genome assembly and manually-curated proteome of model necrotroph Parastagonospora nodorum Sn15 reveals a genome-wide trove of candidate effector homologs, and redundancy of virulence-related functions within an accessory chromosome.</title>
        <authorList>
            <person name="Bertazzoni S."/>
            <person name="Jones D.A.B."/>
            <person name="Phan H.T."/>
            <person name="Tan K.-C."/>
            <person name="Hane J.K."/>
        </authorList>
    </citation>
    <scope>NUCLEOTIDE SEQUENCE [LARGE SCALE GENOMIC DNA]</scope>
    <source>
        <strain evidence="3">SN15 / ATCC MYA-4574 / FGSC 10173)</strain>
    </source>
</reference>
<evidence type="ECO:0000313" key="3">
    <source>
        <dbReference type="Proteomes" id="UP000663193"/>
    </source>
</evidence>
<proteinExistence type="predicted"/>
<dbReference type="Proteomes" id="UP000663193">
    <property type="component" value="Chromosome 17"/>
</dbReference>